<evidence type="ECO:0000313" key="3">
    <source>
        <dbReference type="Proteomes" id="UP000199017"/>
    </source>
</evidence>
<reference evidence="2 3" key="1">
    <citation type="submission" date="2016-10" db="EMBL/GenBank/DDBJ databases">
        <authorList>
            <person name="de Groot N.N."/>
        </authorList>
    </citation>
    <scope>NUCLEOTIDE SEQUENCE [LARGE SCALE GENOMIC DNA]</scope>
    <source>
        <strain evidence="3">P4B,CCM 7963,CECT 7998,DSM 25260,IBRC-M 10614,KCTC 13821</strain>
    </source>
</reference>
<keyword evidence="3" id="KW-1185">Reference proteome</keyword>
<feature type="transmembrane region" description="Helical" evidence="1">
    <location>
        <begin position="6"/>
        <end position="21"/>
    </location>
</feature>
<dbReference type="InterPro" id="IPR006160">
    <property type="entry name" value="SCFA_transpt_AtoE"/>
</dbReference>
<protein>
    <submittedName>
        <fullName evidence="2">Short-chain fatty acids transporter</fullName>
    </submittedName>
</protein>
<feature type="transmembrane region" description="Helical" evidence="1">
    <location>
        <begin position="62"/>
        <end position="80"/>
    </location>
</feature>
<dbReference type="GO" id="GO:0005886">
    <property type="term" value="C:plasma membrane"/>
    <property type="evidence" value="ECO:0007669"/>
    <property type="project" value="TreeGrafter"/>
</dbReference>
<accession>A0A1G8QZU1</accession>
<proteinExistence type="predicted"/>
<dbReference type="PANTHER" id="PTHR41983:SF2">
    <property type="entry name" value="SHORT-CHAIN FATTY ACID TRANSPORTER-RELATED"/>
    <property type="match status" value="1"/>
</dbReference>
<dbReference type="Pfam" id="PF02667">
    <property type="entry name" value="SCFA_trans"/>
    <property type="match status" value="1"/>
</dbReference>
<dbReference type="OrthoDB" id="9342495at2"/>
<feature type="transmembrane region" description="Helical" evidence="1">
    <location>
        <begin position="86"/>
        <end position="106"/>
    </location>
</feature>
<dbReference type="PANTHER" id="PTHR41983">
    <property type="entry name" value="SHORT-CHAIN FATTY ACID TRANSPORTER-RELATED"/>
    <property type="match status" value="1"/>
</dbReference>
<name>A0A1G8QZU1_9BACI</name>
<dbReference type="EMBL" id="FNDU01000023">
    <property type="protein sequence ID" value="SDJ09825.1"/>
    <property type="molecule type" value="Genomic_DNA"/>
</dbReference>
<keyword evidence="1" id="KW-0472">Membrane</keyword>
<dbReference type="AlphaFoldDB" id="A0A1G8QZU1"/>
<sequence length="146" mass="16532">MNILLVVVIFITLPFIMKLIHPKKPEQRIQVDPELLKETTVQVDETPSNQLSPNDKLDRSRGIVLLGGLFGLFYLGNHFITNGFTLDLNTVNFMFLTAALLLYGNVRELGNGLMKASSSIGQFALQYPFYAFGNYLNLQLKLLRRL</sequence>
<dbReference type="Proteomes" id="UP000199017">
    <property type="component" value="Unassembled WGS sequence"/>
</dbReference>
<keyword evidence="1" id="KW-0812">Transmembrane</keyword>
<evidence type="ECO:0000313" key="2">
    <source>
        <dbReference type="EMBL" id="SDJ09825.1"/>
    </source>
</evidence>
<evidence type="ECO:0000256" key="1">
    <source>
        <dbReference type="SAM" id="Phobius"/>
    </source>
</evidence>
<organism evidence="2 3">
    <name type="scientific">Alteribacillus bidgolensis</name>
    <dbReference type="NCBI Taxonomy" id="930129"/>
    <lineage>
        <taxon>Bacteria</taxon>
        <taxon>Bacillati</taxon>
        <taxon>Bacillota</taxon>
        <taxon>Bacilli</taxon>
        <taxon>Bacillales</taxon>
        <taxon>Bacillaceae</taxon>
        <taxon>Alteribacillus</taxon>
    </lineage>
</organism>
<gene>
    <name evidence="2" type="ORF">SAMN05216352_12324</name>
</gene>
<dbReference type="RefSeq" id="WP_091588052.1">
    <property type="nucleotide sequence ID" value="NZ_FNDU01000023.1"/>
</dbReference>
<dbReference type="STRING" id="930129.SAMN05216352_12324"/>
<keyword evidence="1" id="KW-1133">Transmembrane helix</keyword>